<organism evidence="2 3">
    <name type="scientific">Protopolystoma xenopodis</name>
    <dbReference type="NCBI Taxonomy" id="117903"/>
    <lineage>
        <taxon>Eukaryota</taxon>
        <taxon>Metazoa</taxon>
        <taxon>Spiralia</taxon>
        <taxon>Lophotrochozoa</taxon>
        <taxon>Platyhelminthes</taxon>
        <taxon>Monogenea</taxon>
        <taxon>Polyopisthocotylea</taxon>
        <taxon>Polystomatidea</taxon>
        <taxon>Polystomatidae</taxon>
        <taxon>Protopolystoma</taxon>
    </lineage>
</organism>
<dbReference type="EMBL" id="CAAALY010253833">
    <property type="protein sequence ID" value="VEL37035.1"/>
    <property type="molecule type" value="Genomic_DNA"/>
</dbReference>
<feature type="compositionally biased region" description="Low complexity" evidence="1">
    <location>
        <begin position="52"/>
        <end position="68"/>
    </location>
</feature>
<sequence length="176" mass="19230">MLSAATRREVILYNWPGRSVGRRACLALSSPRPVVNWHENRSTLPLCRRDSNSPSALSSSPPHSSPGVSLSPFRSQFSLSLSLSISLSLAVGLCLFVASLASLEVTSAAAVKAGRPGKWLWESWRKSRRGEQMRLETATDEVRGTEEGSKLVTRPIDRTRGGGSLWSARVEKIKLT</sequence>
<comment type="caution">
    <text evidence="2">The sequence shown here is derived from an EMBL/GenBank/DDBJ whole genome shotgun (WGS) entry which is preliminary data.</text>
</comment>
<evidence type="ECO:0000256" key="1">
    <source>
        <dbReference type="SAM" id="MobiDB-lite"/>
    </source>
</evidence>
<dbReference type="Proteomes" id="UP000784294">
    <property type="component" value="Unassembled WGS sequence"/>
</dbReference>
<reference evidence="2" key="1">
    <citation type="submission" date="2018-11" db="EMBL/GenBank/DDBJ databases">
        <authorList>
            <consortium name="Pathogen Informatics"/>
        </authorList>
    </citation>
    <scope>NUCLEOTIDE SEQUENCE</scope>
</reference>
<protein>
    <submittedName>
        <fullName evidence="2">Uncharacterized protein</fullName>
    </submittedName>
</protein>
<dbReference type="AlphaFoldDB" id="A0A3S5FGB0"/>
<gene>
    <name evidence="2" type="ORF">PXEA_LOCUS30475</name>
</gene>
<feature type="region of interest" description="Disordered" evidence="1">
    <location>
        <begin position="48"/>
        <end position="68"/>
    </location>
</feature>
<keyword evidence="3" id="KW-1185">Reference proteome</keyword>
<name>A0A3S5FGB0_9PLAT</name>
<proteinExistence type="predicted"/>
<evidence type="ECO:0000313" key="3">
    <source>
        <dbReference type="Proteomes" id="UP000784294"/>
    </source>
</evidence>
<evidence type="ECO:0000313" key="2">
    <source>
        <dbReference type="EMBL" id="VEL37035.1"/>
    </source>
</evidence>
<accession>A0A3S5FGB0</accession>